<accession>A0A249KTB4</accession>
<sequence length="239" mass="25818">MAKQSKATKSSGGDKFTRWLVIGMVTLVVASGAIFSVVGEKSKANESFAILSDFKPGPTVVSTVDEANGAGITFNNGAAKTIDIWEDPQCPVCNTFEQANGEFIDELVRTKKANVVYHVVSFLGNESVAAANAAYCAADEGRYLDFHKAMYLVQPVLENSGFYSTENLIKIGSYAGLTTQSFSDCVTKGSKLDKVKAAYESMTKYNVQGTPTVFFNGKKWERQNNAFLPSEFAAAFEAS</sequence>
<evidence type="ECO:0000256" key="2">
    <source>
        <dbReference type="ARBA" id="ARBA00022729"/>
    </source>
</evidence>
<evidence type="ECO:0000256" key="3">
    <source>
        <dbReference type="ARBA" id="ARBA00023002"/>
    </source>
</evidence>
<keyword evidence="6" id="KW-1133">Transmembrane helix</keyword>
<dbReference type="EMBL" id="CP016776">
    <property type="protein sequence ID" value="ASY20052.1"/>
    <property type="molecule type" value="Genomic_DNA"/>
</dbReference>
<dbReference type="KEGG" id="pvn:A7sIIA15_04110"/>
<keyword evidence="3" id="KW-0560">Oxidoreductase</keyword>
<evidence type="ECO:0000256" key="6">
    <source>
        <dbReference type="SAM" id="Phobius"/>
    </source>
</evidence>
<feature type="transmembrane region" description="Helical" evidence="6">
    <location>
        <begin position="20"/>
        <end position="38"/>
    </location>
</feature>
<dbReference type="PANTHER" id="PTHR13887:SF14">
    <property type="entry name" value="DISULFIDE BOND FORMATION PROTEIN D"/>
    <property type="match status" value="1"/>
</dbReference>
<evidence type="ECO:0000313" key="8">
    <source>
        <dbReference type="EMBL" id="ASY20052.1"/>
    </source>
</evidence>
<comment type="similarity">
    <text evidence="1">Belongs to the thioredoxin family. DsbA subfamily.</text>
</comment>
<reference evidence="8 9" key="1">
    <citation type="submission" date="2016-07" db="EMBL/GenBank/DDBJ databases">
        <title>High microdiversification within the ubiquitous acI lineage of Actinobacteria.</title>
        <authorList>
            <person name="Neuenschwander S.M."/>
            <person name="Salcher M."/>
            <person name="Ghai R."/>
            <person name="Pernthaler J."/>
        </authorList>
    </citation>
    <scope>NUCLEOTIDE SEQUENCE [LARGE SCALE GENOMIC DNA]</scope>
    <source>
        <strain evidence="8">MMS-IIA-15</strain>
    </source>
</reference>
<dbReference type="OrthoDB" id="4135024at2"/>
<organism evidence="8 9">
    <name type="scientific">Candidatus Planktophila vernalis</name>
    <dbReference type="NCBI Taxonomy" id="1884907"/>
    <lineage>
        <taxon>Bacteria</taxon>
        <taxon>Bacillati</taxon>
        <taxon>Actinomycetota</taxon>
        <taxon>Actinomycetes</taxon>
        <taxon>Candidatus Nanopelagicales</taxon>
        <taxon>Candidatus Nanopelagicaceae</taxon>
        <taxon>Candidatus Planktophila</taxon>
    </lineage>
</organism>
<evidence type="ECO:0000256" key="5">
    <source>
        <dbReference type="ARBA" id="ARBA00023284"/>
    </source>
</evidence>
<keyword evidence="2" id="KW-0732">Signal</keyword>
<feature type="domain" description="Thioredoxin-like fold" evidence="7">
    <location>
        <begin position="76"/>
        <end position="223"/>
    </location>
</feature>
<keyword evidence="9" id="KW-1185">Reference proteome</keyword>
<dbReference type="CDD" id="cd02972">
    <property type="entry name" value="DsbA_family"/>
    <property type="match status" value="1"/>
</dbReference>
<dbReference type="Gene3D" id="3.40.30.10">
    <property type="entry name" value="Glutaredoxin"/>
    <property type="match status" value="1"/>
</dbReference>
<dbReference type="Pfam" id="PF13462">
    <property type="entry name" value="Thioredoxin_4"/>
    <property type="match status" value="1"/>
</dbReference>
<protein>
    <submittedName>
        <fullName evidence="8">Thioredoxin</fullName>
    </submittedName>
</protein>
<evidence type="ECO:0000256" key="1">
    <source>
        <dbReference type="ARBA" id="ARBA00005791"/>
    </source>
</evidence>
<keyword evidence="4" id="KW-1015">Disulfide bond</keyword>
<dbReference type="InterPro" id="IPR036249">
    <property type="entry name" value="Thioredoxin-like_sf"/>
</dbReference>
<proteinExistence type="inferred from homology"/>
<dbReference type="PANTHER" id="PTHR13887">
    <property type="entry name" value="GLUTATHIONE S-TRANSFERASE KAPPA"/>
    <property type="match status" value="1"/>
</dbReference>
<dbReference type="Proteomes" id="UP000217186">
    <property type="component" value="Chromosome"/>
</dbReference>
<name>A0A249KTB4_9ACTN</name>
<keyword evidence="5" id="KW-0676">Redox-active center</keyword>
<evidence type="ECO:0000259" key="7">
    <source>
        <dbReference type="Pfam" id="PF13462"/>
    </source>
</evidence>
<dbReference type="RefSeq" id="WP_095685914.1">
    <property type="nucleotide sequence ID" value="NZ_CP016776.1"/>
</dbReference>
<dbReference type="SUPFAM" id="SSF52833">
    <property type="entry name" value="Thioredoxin-like"/>
    <property type="match status" value="1"/>
</dbReference>
<evidence type="ECO:0000256" key="4">
    <source>
        <dbReference type="ARBA" id="ARBA00023157"/>
    </source>
</evidence>
<keyword evidence="6" id="KW-0472">Membrane</keyword>
<dbReference type="AlphaFoldDB" id="A0A249KTB4"/>
<dbReference type="InterPro" id="IPR012336">
    <property type="entry name" value="Thioredoxin-like_fold"/>
</dbReference>
<dbReference type="GO" id="GO:0016491">
    <property type="term" value="F:oxidoreductase activity"/>
    <property type="evidence" value="ECO:0007669"/>
    <property type="project" value="UniProtKB-KW"/>
</dbReference>
<keyword evidence="6" id="KW-0812">Transmembrane</keyword>
<evidence type="ECO:0000313" key="9">
    <source>
        <dbReference type="Proteomes" id="UP000217186"/>
    </source>
</evidence>
<gene>
    <name evidence="8" type="ORF">A7sIIA15_04110</name>
</gene>